<dbReference type="AlphaFoldDB" id="A0A179BP87"/>
<evidence type="ECO:0000313" key="1">
    <source>
        <dbReference type="EMBL" id="OAP93597.1"/>
    </source>
</evidence>
<protein>
    <submittedName>
        <fullName evidence="1">Uncharacterized protein</fullName>
    </submittedName>
</protein>
<dbReference type="EMBL" id="LWBS01000272">
    <property type="protein sequence ID" value="OAP93597.1"/>
    <property type="molecule type" value="Genomic_DNA"/>
</dbReference>
<accession>A0A179BP87</accession>
<proteinExistence type="predicted"/>
<reference evidence="1" key="1">
    <citation type="submission" date="2016-04" db="EMBL/GenBank/DDBJ databases">
        <title>Fast-growing isolate from the root nodules of Vavilovia formosa.</title>
        <authorList>
            <person name="Kimeklis A."/>
            <person name="Safronova V."/>
            <person name="Belimov A."/>
            <person name="Andronov E."/>
        </authorList>
    </citation>
    <scope>NUCLEOTIDE SEQUENCE [LARGE SCALE GENOMIC DNA]</scope>
    <source>
        <strain evidence="1">Vaf-46</strain>
    </source>
</reference>
<sequence>MAPDLPTTYLDYADAYNFGIQQASDDLAWATANVTPVSEGPWGNVPGVHIFYIGINKAGERIRLPQISSYWRYKPSDVQLAKSDDRDPDALHQSYYISGTGPGVVRIELGRSMPGILIERPKGSQPIQATGLIDGKDFYFRESDGFWSLSVGGAEIVERPDWYYEEEHDAADELSEEAVYSLVAKGAALFRKGTPIMATEPQEQ</sequence>
<gene>
    <name evidence="1" type="ORF">A4U53_24300</name>
</gene>
<comment type="caution">
    <text evidence="1">The sequence shown here is derived from an EMBL/GenBank/DDBJ whole genome shotgun (WGS) entry which is preliminary data.</text>
</comment>
<name>A0A179BP87_RHILE</name>
<organism evidence="1">
    <name type="scientific">Rhizobium leguminosarum</name>
    <dbReference type="NCBI Taxonomy" id="384"/>
    <lineage>
        <taxon>Bacteria</taxon>
        <taxon>Pseudomonadati</taxon>
        <taxon>Pseudomonadota</taxon>
        <taxon>Alphaproteobacteria</taxon>
        <taxon>Hyphomicrobiales</taxon>
        <taxon>Rhizobiaceae</taxon>
        <taxon>Rhizobium/Agrobacterium group</taxon>
        <taxon>Rhizobium</taxon>
    </lineage>
</organism>